<dbReference type="Proteomes" id="UP000620124">
    <property type="component" value="Unassembled WGS sequence"/>
</dbReference>
<comment type="caution">
    <text evidence="2">The sequence shown here is derived from an EMBL/GenBank/DDBJ whole genome shotgun (WGS) entry which is preliminary data.</text>
</comment>
<dbReference type="AlphaFoldDB" id="A0A8H6XQ03"/>
<organism evidence="2 3">
    <name type="scientific">Mycena venus</name>
    <dbReference type="NCBI Taxonomy" id="2733690"/>
    <lineage>
        <taxon>Eukaryota</taxon>
        <taxon>Fungi</taxon>
        <taxon>Dikarya</taxon>
        <taxon>Basidiomycota</taxon>
        <taxon>Agaricomycotina</taxon>
        <taxon>Agaricomycetes</taxon>
        <taxon>Agaricomycetidae</taxon>
        <taxon>Agaricales</taxon>
        <taxon>Marasmiineae</taxon>
        <taxon>Mycenaceae</taxon>
        <taxon>Mycena</taxon>
    </lineage>
</organism>
<keyword evidence="3" id="KW-1185">Reference proteome</keyword>
<feature type="compositionally biased region" description="Acidic residues" evidence="1">
    <location>
        <begin position="188"/>
        <end position="204"/>
    </location>
</feature>
<proteinExistence type="predicted"/>
<accession>A0A8H6XQ03</accession>
<dbReference type="EMBL" id="JACAZI010000014">
    <property type="protein sequence ID" value="KAF7344639.1"/>
    <property type="molecule type" value="Genomic_DNA"/>
</dbReference>
<dbReference type="OrthoDB" id="5952536at2759"/>
<evidence type="ECO:0000313" key="3">
    <source>
        <dbReference type="Proteomes" id="UP000620124"/>
    </source>
</evidence>
<evidence type="ECO:0000313" key="2">
    <source>
        <dbReference type="EMBL" id="KAF7344639.1"/>
    </source>
</evidence>
<reference evidence="2" key="1">
    <citation type="submission" date="2020-05" db="EMBL/GenBank/DDBJ databases">
        <title>Mycena genomes resolve the evolution of fungal bioluminescence.</title>
        <authorList>
            <person name="Tsai I.J."/>
        </authorList>
    </citation>
    <scope>NUCLEOTIDE SEQUENCE</scope>
    <source>
        <strain evidence="2">CCC161011</strain>
    </source>
</reference>
<name>A0A8H6XQ03_9AGAR</name>
<evidence type="ECO:0000256" key="1">
    <source>
        <dbReference type="SAM" id="MobiDB-lite"/>
    </source>
</evidence>
<protein>
    <submittedName>
        <fullName evidence="2">Uncharacterized protein</fullName>
    </submittedName>
</protein>
<sequence>MIEPWVFDMDLSNAVDDKDDPDQLLLHEGLKKKNARKQERISTASMNLRRRWSLLVGGVAMDISGTVLHYPNYSWDRFTRAKSSRSYETQEGEVQTRETARKLVELLTHWVSKVHQSDELRFLRPPSFILDGISPKNLSMAPSSSVTSSGSITSILKQSDEWDEIYAETVFKIIRDYDCRIAKKGVDEDQEDENENDDESESEDPPMKRVKL</sequence>
<feature type="region of interest" description="Disordered" evidence="1">
    <location>
        <begin position="184"/>
        <end position="212"/>
    </location>
</feature>
<gene>
    <name evidence="2" type="ORF">MVEN_01624100</name>
</gene>